<proteinExistence type="predicted"/>
<gene>
    <name evidence="2" type="ORF">ABS766_02645</name>
</gene>
<dbReference type="RefSeq" id="WP_408083555.1">
    <property type="nucleotide sequence ID" value="NZ_JBELPZ010000002.1"/>
</dbReference>
<reference evidence="2 3" key="1">
    <citation type="submission" date="2024-06" db="EMBL/GenBank/DDBJ databases">
        <authorList>
            <person name="Kaempfer P."/>
            <person name="Viver T."/>
        </authorList>
    </citation>
    <scope>NUCLEOTIDE SEQUENCE [LARGE SCALE GENOMIC DNA]</scope>
    <source>
        <strain evidence="2 3">ST-119</strain>
    </source>
</reference>
<evidence type="ECO:0000256" key="1">
    <source>
        <dbReference type="SAM" id="Phobius"/>
    </source>
</evidence>
<evidence type="ECO:0008006" key="4">
    <source>
        <dbReference type="Google" id="ProtNLM"/>
    </source>
</evidence>
<sequence length="166" mass="19537">MKKNIYLYLFIFSLLINIFTYVYFTKKDAFTTNTITKLQEKQQVLKDSLFTTNYNLKNSDYFSLEHDPDAIAYFETADIQPIAIKIRDGIFAKNIEPNGNPLVQYPPMEGKPFTISKIKILNNRWVIADFYNGTRRGQALIRYFIEENGTVTYETMETTLYKFIPY</sequence>
<name>A0ABW8YSZ0_9FLAO</name>
<keyword evidence="1" id="KW-1133">Transmembrane helix</keyword>
<dbReference type="Proteomes" id="UP001629156">
    <property type="component" value="Unassembled WGS sequence"/>
</dbReference>
<dbReference type="EMBL" id="JBELPZ010000002">
    <property type="protein sequence ID" value="MFL9843309.1"/>
    <property type="molecule type" value="Genomic_DNA"/>
</dbReference>
<keyword evidence="1" id="KW-0472">Membrane</keyword>
<evidence type="ECO:0000313" key="3">
    <source>
        <dbReference type="Proteomes" id="UP001629156"/>
    </source>
</evidence>
<keyword evidence="3" id="KW-1185">Reference proteome</keyword>
<feature type="transmembrane region" description="Helical" evidence="1">
    <location>
        <begin position="6"/>
        <end position="24"/>
    </location>
</feature>
<organism evidence="2 3">
    <name type="scientific">Flavobacterium rhizosphaerae</name>
    <dbReference type="NCBI Taxonomy" id="3163298"/>
    <lineage>
        <taxon>Bacteria</taxon>
        <taxon>Pseudomonadati</taxon>
        <taxon>Bacteroidota</taxon>
        <taxon>Flavobacteriia</taxon>
        <taxon>Flavobacteriales</taxon>
        <taxon>Flavobacteriaceae</taxon>
        <taxon>Flavobacterium</taxon>
    </lineage>
</organism>
<evidence type="ECO:0000313" key="2">
    <source>
        <dbReference type="EMBL" id="MFL9843309.1"/>
    </source>
</evidence>
<accession>A0ABW8YSZ0</accession>
<comment type="caution">
    <text evidence="2">The sequence shown here is derived from an EMBL/GenBank/DDBJ whole genome shotgun (WGS) entry which is preliminary data.</text>
</comment>
<protein>
    <recommendedName>
        <fullName evidence="4">Hydrolase</fullName>
    </recommendedName>
</protein>
<keyword evidence="1" id="KW-0812">Transmembrane</keyword>